<evidence type="ECO:0000256" key="1">
    <source>
        <dbReference type="SAM" id="MobiDB-lite"/>
    </source>
</evidence>
<dbReference type="AlphaFoldDB" id="A0A9Q8WBC6"/>
<dbReference type="RefSeq" id="XP_049138597.1">
    <property type="nucleotide sequence ID" value="XM_049281454.1"/>
</dbReference>
<dbReference type="Proteomes" id="UP000830671">
    <property type="component" value="Chromosome 2"/>
</dbReference>
<dbReference type="GeneID" id="73336464"/>
<feature type="compositionally biased region" description="Polar residues" evidence="1">
    <location>
        <begin position="48"/>
        <end position="64"/>
    </location>
</feature>
<sequence length="87" mass="9261">GAQGISKGNSVNQDPGFGSTCPICKVVRHKWECRCLQQGEESAEDVKSQSNKTSPLPQVTSLTRLQDPVSLPSKAKVIPPGVDSSLK</sequence>
<organism evidence="2 3">
    <name type="scientific">Colletotrichum lupini</name>
    <dbReference type="NCBI Taxonomy" id="145971"/>
    <lineage>
        <taxon>Eukaryota</taxon>
        <taxon>Fungi</taxon>
        <taxon>Dikarya</taxon>
        <taxon>Ascomycota</taxon>
        <taxon>Pezizomycotina</taxon>
        <taxon>Sordariomycetes</taxon>
        <taxon>Hypocreomycetidae</taxon>
        <taxon>Glomerellales</taxon>
        <taxon>Glomerellaceae</taxon>
        <taxon>Colletotrichum</taxon>
        <taxon>Colletotrichum acutatum species complex</taxon>
    </lineage>
</organism>
<feature type="non-terminal residue" evidence="2">
    <location>
        <position position="1"/>
    </location>
</feature>
<evidence type="ECO:0000313" key="3">
    <source>
        <dbReference type="Proteomes" id="UP000830671"/>
    </source>
</evidence>
<feature type="region of interest" description="Disordered" evidence="1">
    <location>
        <begin position="41"/>
        <end position="87"/>
    </location>
</feature>
<accession>A0A9Q8WBC6</accession>
<keyword evidence="3" id="KW-1185">Reference proteome</keyword>
<gene>
    <name evidence="2" type="ORF">CLUP02_02422</name>
</gene>
<proteinExistence type="predicted"/>
<reference evidence="2" key="1">
    <citation type="journal article" date="2021" name="Mol. Plant Microbe Interact.">
        <title>Complete Genome Sequence of the Plant-Pathogenic Fungus Colletotrichum lupini.</title>
        <authorList>
            <person name="Baroncelli R."/>
            <person name="Pensec F."/>
            <person name="Da Lio D."/>
            <person name="Boufleur T."/>
            <person name="Vicente I."/>
            <person name="Sarrocco S."/>
            <person name="Picot A."/>
            <person name="Baraldi E."/>
            <person name="Sukno S."/>
            <person name="Thon M."/>
            <person name="Le Floch G."/>
        </authorList>
    </citation>
    <scope>NUCLEOTIDE SEQUENCE</scope>
    <source>
        <strain evidence="2">IMI 504893</strain>
    </source>
</reference>
<protein>
    <submittedName>
        <fullName evidence="2">Uncharacterized protein</fullName>
    </submittedName>
</protein>
<evidence type="ECO:0000313" key="2">
    <source>
        <dbReference type="EMBL" id="UQC76956.1"/>
    </source>
</evidence>
<dbReference type="KEGG" id="clup:CLUP02_02422"/>
<name>A0A9Q8WBC6_9PEZI</name>
<dbReference type="EMBL" id="CP019474">
    <property type="protein sequence ID" value="UQC76956.1"/>
    <property type="molecule type" value="Genomic_DNA"/>
</dbReference>